<dbReference type="AlphaFoldDB" id="A0AAV8XJ54"/>
<dbReference type="EMBL" id="JANEYF010003164">
    <property type="protein sequence ID" value="KAJ8938692.1"/>
    <property type="molecule type" value="Genomic_DNA"/>
</dbReference>
<sequence length="170" mass="19479">MNYIMSTSRVDNSWSEPQPKFLKRVSMCNPAIVIPKIEDIEFDYQEIKNKPNHRTAKCYAFISTKKKVPEKRILWEPTLKPISREGSKSVYPQKLERLPKIKEHPVSSNKPASSKLCGTVLKNIKTPKITNEVIVAKERQSIILTKGSLKLSVNFSSDTLVKFQEVVKSY</sequence>
<organism evidence="1 2">
    <name type="scientific">Rhamnusium bicolor</name>
    <dbReference type="NCBI Taxonomy" id="1586634"/>
    <lineage>
        <taxon>Eukaryota</taxon>
        <taxon>Metazoa</taxon>
        <taxon>Ecdysozoa</taxon>
        <taxon>Arthropoda</taxon>
        <taxon>Hexapoda</taxon>
        <taxon>Insecta</taxon>
        <taxon>Pterygota</taxon>
        <taxon>Neoptera</taxon>
        <taxon>Endopterygota</taxon>
        <taxon>Coleoptera</taxon>
        <taxon>Polyphaga</taxon>
        <taxon>Cucujiformia</taxon>
        <taxon>Chrysomeloidea</taxon>
        <taxon>Cerambycidae</taxon>
        <taxon>Lepturinae</taxon>
        <taxon>Rhagiini</taxon>
        <taxon>Rhamnusium</taxon>
    </lineage>
</organism>
<gene>
    <name evidence="1" type="ORF">NQ314_011371</name>
</gene>
<proteinExistence type="predicted"/>
<name>A0AAV8XJ54_9CUCU</name>
<keyword evidence="2" id="KW-1185">Reference proteome</keyword>
<accession>A0AAV8XJ54</accession>
<comment type="caution">
    <text evidence="1">The sequence shown here is derived from an EMBL/GenBank/DDBJ whole genome shotgun (WGS) entry which is preliminary data.</text>
</comment>
<reference evidence="1" key="1">
    <citation type="journal article" date="2023" name="Insect Mol. Biol.">
        <title>Genome sequencing provides insights into the evolution of gene families encoding plant cell wall-degrading enzymes in longhorned beetles.</title>
        <authorList>
            <person name="Shin N.R."/>
            <person name="Okamura Y."/>
            <person name="Kirsch R."/>
            <person name="Pauchet Y."/>
        </authorList>
    </citation>
    <scope>NUCLEOTIDE SEQUENCE</scope>
    <source>
        <strain evidence="1">RBIC_L_NR</strain>
    </source>
</reference>
<protein>
    <submittedName>
        <fullName evidence="1">Uncharacterized protein</fullName>
    </submittedName>
</protein>
<dbReference type="Proteomes" id="UP001162156">
    <property type="component" value="Unassembled WGS sequence"/>
</dbReference>
<evidence type="ECO:0000313" key="1">
    <source>
        <dbReference type="EMBL" id="KAJ8938692.1"/>
    </source>
</evidence>
<evidence type="ECO:0000313" key="2">
    <source>
        <dbReference type="Proteomes" id="UP001162156"/>
    </source>
</evidence>